<name>A0A3D8QU42_9HELO</name>
<dbReference type="GO" id="GO:0005506">
    <property type="term" value="F:iron ion binding"/>
    <property type="evidence" value="ECO:0007669"/>
    <property type="project" value="InterPro"/>
</dbReference>
<dbReference type="InterPro" id="IPR017972">
    <property type="entry name" value="Cyt_P450_CS"/>
</dbReference>
<dbReference type="SUPFAM" id="SSF48264">
    <property type="entry name" value="Cytochrome P450"/>
    <property type="match status" value="1"/>
</dbReference>
<evidence type="ECO:0000256" key="4">
    <source>
        <dbReference type="ARBA" id="ARBA00023002"/>
    </source>
</evidence>
<evidence type="ECO:0000256" key="3">
    <source>
        <dbReference type="ARBA" id="ARBA00022723"/>
    </source>
</evidence>
<proteinExistence type="inferred from homology"/>
<keyword evidence="3 7" id="KW-0479">Metal-binding</keyword>
<dbReference type="AlphaFoldDB" id="A0A3D8QU42"/>
<keyword evidence="5 7" id="KW-0408">Iron</keyword>
<dbReference type="GO" id="GO:0016705">
    <property type="term" value="F:oxidoreductase activity, acting on paired donors, with incorporation or reduction of molecular oxygen"/>
    <property type="evidence" value="ECO:0007669"/>
    <property type="project" value="InterPro"/>
</dbReference>
<comment type="caution">
    <text evidence="10">The sequence shown here is derived from an EMBL/GenBank/DDBJ whole genome shotgun (WGS) entry which is preliminary data.</text>
</comment>
<evidence type="ECO:0000256" key="1">
    <source>
        <dbReference type="ARBA" id="ARBA00001971"/>
    </source>
</evidence>
<gene>
    <name evidence="10" type="ORF">BP5796_09893</name>
</gene>
<dbReference type="PANTHER" id="PTHR46206:SF6">
    <property type="entry name" value="CYTOCHROME P450 MONOOXYGENASE AN1598-RELATED"/>
    <property type="match status" value="1"/>
</dbReference>
<feature type="binding site" description="axial binding residue" evidence="7">
    <location>
        <position position="471"/>
    </location>
    <ligand>
        <name>heme</name>
        <dbReference type="ChEBI" id="CHEBI:30413"/>
    </ligand>
    <ligandPart>
        <name>Fe</name>
        <dbReference type="ChEBI" id="CHEBI:18248"/>
    </ligandPart>
</feature>
<sequence>MIEATYLDVLTRYPVATLAAGALLILVIRRLYQENSRQSLSLPKAPAKAPDQSGTDWLMESKSKFPDTPFILPMDEQWVILPHSLVNEFKAIPTDKISFMKLNYERMQGKYTGIGQYDHDEGIAAIRNDLTRNIARVISELQEEVSFALDKQVGDAPEWKEMWVYGDVLQTVARLSARTFVGLPLCRDEEWINKTISLTTDTVEGVNAIKKYHPWIRDIVAPFVPELRRIKENQNFIADKLRSQVISIIAAAKENGDFKRKPAADDVANGEVTDENHNLVHWVIKNFKDPEKVTPEEVGLVEIGVAFAAIHTTSMATSFAIFDLAAYPQYTAELRKEIDSVIAEENYPDRMLRKTSMPKLKKLDSFIKESQRCSPPGMINMGRIVTAKQGVTLSTGHHLPHGTFLGFGAPFDKDNRDPPKTVLTAESQRPLSEFYPWRFSDLRTQPGEQTRHMHVSSDNDDTAFGVGRHACPGRFFASNEIKMVVVELLKRYDLGVGPQGQGAGGEFTRPKLLEFNTFYAPDPDAKIYVRNRQV</sequence>
<feature type="transmembrane region" description="Helical" evidence="9">
    <location>
        <begin position="12"/>
        <end position="32"/>
    </location>
</feature>
<dbReference type="Gene3D" id="1.10.630.10">
    <property type="entry name" value="Cytochrome P450"/>
    <property type="match status" value="1"/>
</dbReference>
<comment type="cofactor">
    <cofactor evidence="1 7">
        <name>heme</name>
        <dbReference type="ChEBI" id="CHEBI:30413"/>
    </cofactor>
</comment>
<keyword evidence="4 8" id="KW-0560">Oxidoreductase</keyword>
<dbReference type="GO" id="GO:0020037">
    <property type="term" value="F:heme binding"/>
    <property type="evidence" value="ECO:0007669"/>
    <property type="project" value="InterPro"/>
</dbReference>
<keyword evidence="6 8" id="KW-0503">Monooxygenase</keyword>
<evidence type="ECO:0000256" key="6">
    <source>
        <dbReference type="ARBA" id="ARBA00023033"/>
    </source>
</evidence>
<dbReference type="OrthoDB" id="1844152at2759"/>
<comment type="similarity">
    <text evidence="2 8">Belongs to the cytochrome P450 family.</text>
</comment>
<evidence type="ECO:0000256" key="8">
    <source>
        <dbReference type="RuleBase" id="RU000461"/>
    </source>
</evidence>
<keyword evidence="9" id="KW-0812">Transmembrane</keyword>
<organism evidence="10 11">
    <name type="scientific">Coleophoma crateriformis</name>
    <dbReference type="NCBI Taxonomy" id="565419"/>
    <lineage>
        <taxon>Eukaryota</taxon>
        <taxon>Fungi</taxon>
        <taxon>Dikarya</taxon>
        <taxon>Ascomycota</taxon>
        <taxon>Pezizomycotina</taxon>
        <taxon>Leotiomycetes</taxon>
        <taxon>Helotiales</taxon>
        <taxon>Dermateaceae</taxon>
        <taxon>Coleophoma</taxon>
    </lineage>
</organism>
<evidence type="ECO:0000313" key="11">
    <source>
        <dbReference type="Proteomes" id="UP000256328"/>
    </source>
</evidence>
<evidence type="ECO:0000256" key="5">
    <source>
        <dbReference type="ARBA" id="ARBA00023004"/>
    </source>
</evidence>
<dbReference type="Pfam" id="PF00067">
    <property type="entry name" value="p450"/>
    <property type="match status" value="2"/>
</dbReference>
<dbReference type="PRINTS" id="PR00385">
    <property type="entry name" value="P450"/>
</dbReference>
<dbReference type="PANTHER" id="PTHR46206">
    <property type="entry name" value="CYTOCHROME P450"/>
    <property type="match status" value="1"/>
</dbReference>
<dbReference type="Proteomes" id="UP000256328">
    <property type="component" value="Unassembled WGS sequence"/>
</dbReference>
<keyword evidence="9" id="KW-0472">Membrane</keyword>
<reference evidence="10 11" key="1">
    <citation type="journal article" date="2018" name="IMA Fungus">
        <title>IMA Genome-F 9: Draft genome sequence of Annulohypoxylon stygium, Aspergillus mulundensis, Berkeleyomyces basicola (syn. Thielaviopsis basicola), Ceratocystis smalleyi, two Cercospora beticola strains, Coleophoma cylindrospora, Fusarium fracticaudum, Phialophora cf. hyalina, and Morchella septimelata.</title>
        <authorList>
            <person name="Wingfield B.D."/>
            <person name="Bills G.F."/>
            <person name="Dong Y."/>
            <person name="Huang W."/>
            <person name="Nel W.J."/>
            <person name="Swalarsk-Parry B.S."/>
            <person name="Vaghefi N."/>
            <person name="Wilken P.M."/>
            <person name="An Z."/>
            <person name="de Beer Z.W."/>
            <person name="De Vos L."/>
            <person name="Chen L."/>
            <person name="Duong T.A."/>
            <person name="Gao Y."/>
            <person name="Hammerbacher A."/>
            <person name="Kikkert J.R."/>
            <person name="Li Y."/>
            <person name="Li H."/>
            <person name="Li K."/>
            <person name="Li Q."/>
            <person name="Liu X."/>
            <person name="Ma X."/>
            <person name="Naidoo K."/>
            <person name="Pethybridge S.J."/>
            <person name="Sun J."/>
            <person name="Steenkamp E.T."/>
            <person name="van der Nest M.A."/>
            <person name="van Wyk S."/>
            <person name="Wingfield M.J."/>
            <person name="Xiong C."/>
            <person name="Yue Q."/>
            <person name="Zhang X."/>
        </authorList>
    </citation>
    <scope>NUCLEOTIDE SEQUENCE [LARGE SCALE GENOMIC DNA]</scope>
    <source>
        <strain evidence="10 11">BP5796</strain>
    </source>
</reference>
<evidence type="ECO:0000256" key="2">
    <source>
        <dbReference type="ARBA" id="ARBA00010617"/>
    </source>
</evidence>
<protein>
    <submittedName>
        <fullName evidence="10">Uncharacterized protein</fullName>
    </submittedName>
</protein>
<dbReference type="CDD" id="cd11041">
    <property type="entry name" value="CYP503A1-like"/>
    <property type="match status" value="1"/>
</dbReference>
<dbReference type="InterPro" id="IPR002403">
    <property type="entry name" value="Cyt_P450_E_grp-IV"/>
</dbReference>
<dbReference type="InterPro" id="IPR001128">
    <property type="entry name" value="Cyt_P450"/>
</dbReference>
<keyword evidence="11" id="KW-1185">Reference proteome</keyword>
<dbReference type="PRINTS" id="PR00465">
    <property type="entry name" value="EP450IV"/>
</dbReference>
<keyword evidence="9" id="KW-1133">Transmembrane helix</keyword>
<dbReference type="GO" id="GO:0004497">
    <property type="term" value="F:monooxygenase activity"/>
    <property type="evidence" value="ECO:0007669"/>
    <property type="project" value="UniProtKB-KW"/>
</dbReference>
<dbReference type="InterPro" id="IPR036396">
    <property type="entry name" value="Cyt_P450_sf"/>
</dbReference>
<dbReference type="EMBL" id="PDLN01000015">
    <property type="protein sequence ID" value="RDW65201.1"/>
    <property type="molecule type" value="Genomic_DNA"/>
</dbReference>
<evidence type="ECO:0000256" key="7">
    <source>
        <dbReference type="PIRSR" id="PIRSR602403-1"/>
    </source>
</evidence>
<dbReference type="PROSITE" id="PS00086">
    <property type="entry name" value="CYTOCHROME_P450"/>
    <property type="match status" value="1"/>
</dbReference>
<keyword evidence="7 8" id="KW-0349">Heme</keyword>
<evidence type="ECO:0000256" key="9">
    <source>
        <dbReference type="SAM" id="Phobius"/>
    </source>
</evidence>
<accession>A0A3D8QU42</accession>
<evidence type="ECO:0000313" key="10">
    <source>
        <dbReference type="EMBL" id="RDW65201.1"/>
    </source>
</evidence>